<gene>
    <name evidence="1" type="ORF">SAMN04488513_1098</name>
</gene>
<dbReference type="RefSeq" id="WP_139278132.1">
    <property type="nucleotide sequence ID" value="NZ_FQYU01000009.1"/>
</dbReference>
<accession>A0A1M6M6B2</accession>
<keyword evidence="2" id="KW-1185">Reference proteome</keyword>
<name>A0A1M6M6B2_9FLAO</name>
<evidence type="ECO:0000313" key="2">
    <source>
        <dbReference type="Proteomes" id="UP000184543"/>
    </source>
</evidence>
<organism evidence="1 2">
    <name type="scientific">Pseudozobellia thermophila</name>
    <dbReference type="NCBI Taxonomy" id="192903"/>
    <lineage>
        <taxon>Bacteria</taxon>
        <taxon>Pseudomonadati</taxon>
        <taxon>Bacteroidota</taxon>
        <taxon>Flavobacteriia</taxon>
        <taxon>Flavobacteriales</taxon>
        <taxon>Flavobacteriaceae</taxon>
        <taxon>Pseudozobellia</taxon>
    </lineage>
</organism>
<dbReference type="EMBL" id="FQYU01000009">
    <property type="protein sequence ID" value="SHJ79014.1"/>
    <property type="molecule type" value="Genomic_DNA"/>
</dbReference>
<proteinExistence type="predicted"/>
<dbReference type="STRING" id="192903.SAMN04488513_1098"/>
<reference evidence="2" key="1">
    <citation type="submission" date="2016-11" db="EMBL/GenBank/DDBJ databases">
        <authorList>
            <person name="Varghese N."/>
            <person name="Submissions S."/>
        </authorList>
    </citation>
    <scope>NUCLEOTIDE SEQUENCE [LARGE SCALE GENOMIC DNA]</scope>
    <source>
        <strain evidence="2">DSM 19858</strain>
    </source>
</reference>
<dbReference type="Proteomes" id="UP000184543">
    <property type="component" value="Unassembled WGS sequence"/>
</dbReference>
<dbReference type="OrthoDB" id="8263000at2"/>
<protein>
    <submittedName>
        <fullName evidence="1">Uncharacterized protein</fullName>
    </submittedName>
</protein>
<sequence>MSESQTISKQLPALKSMQYETLRELGIRHIQELAGKLWTDYNTHDPGVTILEALGYVLTDIGYRIDYDIKDILAQKLGDPSYYDIKNFYTAKEILPVCPVTFNDFREVMIDVEVVDESGEEPQYYGVRNAWIAKSPDAEHKIYVDRKRSELRLSPVPGLTKQEGFYVKTLYDVLLEFDKNTTYGDLNENSIAGNFVLYEFQDLKVLQGLKIAAVITFPSWDDPIDWSDYDAVRNGVGSVDLKVLEIADGYGLNYQVANDKRVVLSLAPNSKPIPHLEDLTAALNAFLYDPNEGLIVKYIEKIGIVHQVVGEVKAKLHQNRNLCDDFFRVNALKVEEILVCADIELDNQADVEETEAALFYAISNFLSPTVYFYTLEEMMDKCGLKNTYTVQAIDKGEKKVTVGSPLKEDVGSEDTVSISGDDGIAGEYTVSCIRKNELNPDFTDIYVMEEIKADTFAEGTLLFVGRMDENLCRTVDEIFEGPRLKHGFIDEKELEAAQLTKVIRVSDLIRIIMDVPGVKSVRHIQIANKPRDNDDAIPERSVKWCLELAWEHNYVPRLSRDKSKITYYKDQLPFLANDGEVISLLNELEEAERPQKIRYPKMDIDPPVGEFKDLENYVSIQEEFPDIYGVGTSGIPDLSSLDGLKKAERQGKVKQLKGFLTFFDQLIANELAQLNGVKDLFSMNGEKNEFGEYNIDRTYFSKPLYDVIPNGVPLYRDRAGHLASLEKIVESEKVYIERRNKFLDHLLGRFAETFTDYALLAHKIDKQNAGADLIEDKLQFLDRYPAISAERGKALDYRQWCCPWHVDNVSGVEQRTSFLLGIAEKEIQGLNFGPNFSIDTAAMGFTIAADDATPLLRHNGNLETEVAVKELLEQLVQVGLYRSNYTIVVGEDGKFSFQLGCDGQVLALSAKNDFTSDTDGGDADTAIGQVIEILKKEHLDNPESNRKNLACPYKNYFTYSLTADVSPAMPDLPTYSFSYSLYSEAFNFTEDHKIIEGTITEEVVLEETENPPLTEAQVLKKGEARIGKLLWEIVSSAGDRRNYNLDAEQSPYRFALRNKKGEVLGQSTGTDFNALLADQIKNSEGSTLQIRNSGANDGEYTISDAQAKGPYIEIELTGAPPSAILDGEAMWEERFGIQEINIAERYLKASSDIGAHFLEGDTFEIRNSSSNNGRYTIREISEEGGKTVLRLWEPVPTDKPDGVLIDGHAFQIMGVDGKTITVKGGEDEKAVQKLIDFVTDTFLAHEGMHLIEHTLLRPRINEDLFLPMAPKSLVPLEGSSARMVFHRYSQIVKVDAQADTVLVEDNIKTELSGDTILVEGGTYDGHSLKVVKVNTLSGKSRLKVGQDLKFDVPQAPFENGRIRYATQAEITKIKPTSNTLVTDDVRVKDMAEGDTIILINSEKEGNEGEYRVQGVKKVGDAYEVKLLSKLQRVQDRLLPIYLDQDCDTCQHSDVYSCIATVILPYWADRFVNINFRKYVERTIRLETPAHILLNVCWVDCGQMQHFEQAYKTWLMEINRPIWNKPELSKALNEFIEALTASRNIYPTGTLHSCDEEESLEGAIVLNNSVLGT</sequence>
<evidence type="ECO:0000313" key="1">
    <source>
        <dbReference type="EMBL" id="SHJ79014.1"/>
    </source>
</evidence>